<evidence type="ECO:0000256" key="1">
    <source>
        <dbReference type="SAM" id="Phobius"/>
    </source>
</evidence>
<dbReference type="GO" id="GO:1902636">
    <property type="term" value="C:kinociliary basal body"/>
    <property type="evidence" value="ECO:0007669"/>
    <property type="project" value="TreeGrafter"/>
</dbReference>
<sequence>MSRICKKKPAVTVYGPTGKLKQIHNNVGGHVLTTSTSTALLKRVDMSELLLKMISIILLFYCVFIICECAMYCPALESLCTFTHSVEFILHSSFSVSSPNYLFCFLYF</sequence>
<dbReference type="AlphaFoldDB" id="A0A8C1WXB7"/>
<dbReference type="GO" id="GO:0006457">
    <property type="term" value="P:protein folding"/>
    <property type="evidence" value="ECO:0007669"/>
    <property type="project" value="InterPro"/>
</dbReference>
<dbReference type="GO" id="GO:0051082">
    <property type="term" value="F:unfolded protein binding"/>
    <property type="evidence" value="ECO:0007669"/>
    <property type="project" value="InterPro"/>
</dbReference>
<keyword evidence="1" id="KW-1133">Transmembrane helix</keyword>
<name>A0A8C1WXB7_CYPCA</name>
<accession>A0A8C1WXB7</accession>
<feature type="transmembrane region" description="Helical" evidence="1">
    <location>
        <begin position="49"/>
        <end position="66"/>
    </location>
</feature>
<keyword evidence="1" id="KW-0472">Membrane</keyword>
<dbReference type="GO" id="GO:0051131">
    <property type="term" value="P:chaperone-mediated protein complex assembly"/>
    <property type="evidence" value="ECO:0007669"/>
    <property type="project" value="TreeGrafter"/>
</dbReference>
<dbReference type="PANTHER" id="PTHR46787">
    <property type="entry name" value="SYNDROMES PUTATIVE CHAPERONIN-RELATED"/>
    <property type="match status" value="1"/>
</dbReference>
<dbReference type="GO" id="GO:0060271">
    <property type="term" value="P:cilium assembly"/>
    <property type="evidence" value="ECO:0007669"/>
    <property type="project" value="InterPro"/>
</dbReference>
<dbReference type="Proteomes" id="UP000694700">
    <property type="component" value="Unplaced"/>
</dbReference>
<dbReference type="GO" id="GO:0005634">
    <property type="term" value="C:nucleus"/>
    <property type="evidence" value="ECO:0007669"/>
    <property type="project" value="TreeGrafter"/>
</dbReference>
<organism evidence="2 3">
    <name type="scientific">Cyprinus carpio</name>
    <name type="common">Common carp</name>
    <dbReference type="NCBI Taxonomy" id="7962"/>
    <lineage>
        <taxon>Eukaryota</taxon>
        <taxon>Metazoa</taxon>
        <taxon>Chordata</taxon>
        <taxon>Craniata</taxon>
        <taxon>Vertebrata</taxon>
        <taxon>Euteleostomi</taxon>
        <taxon>Actinopterygii</taxon>
        <taxon>Neopterygii</taxon>
        <taxon>Teleostei</taxon>
        <taxon>Ostariophysi</taxon>
        <taxon>Cypriniformes</taxon>
        <taxon>Cyprinidae</taxon>
        <taxon>Cyprininae</taxon>
        <taxon>Cyprinus</taxon>
    </lineage>
</organism>
<reference evidence="2" key="1">
    <citation type="submission" date="2025-08" db="UniProtKB">
        <authorList>
            <consortium name="Ensembl"/>
        </authorList>
    </citation>
    <scope>IDENTIFICATION</scope>
</reference>
<dbReference type="PANTHER" id="PTHR46787:SF1">
    <property type="entry name" value="MOLECULAR CHAPERONE MKKS"/>
    <property type="match status" value="1"/>
</dbReference>
<dbReference type="GO" id="GO:0032502">
    <property type="term" value="P:developmental process"/>
    <property type="evidence" value="ECO:0007669"/>
    <property type="project" value="TreeGrafter"/>
</dbReference>
<dbReference type="GO" id="GO:0005737">
    <property type="term" value="C:cytoplasm"/>
    <property type="evidence" value="ECO:0007669"/>
    <property type="project" value="TreeGrafter"/>
</dbReference>
<proteinExistence type="predicted"/>
<dbReference type="Ensembl" id="ENSCCRT00015074786.1">
    <property type="protein sequence ID" value="ENSCCRP00015072431.1"/>
    <property type="gene ID" value="ENSCCRG00015029333.1"/>
</dbReference>
<evidence type="ECO:0000313" key="3">
    <source>
        <dbReference type="Proteomes" id="UP000694700"/>
    </source>
</evidence>
<evidence type="ECO:0000313" key="2">
    <source>
        <dbReference type="Ensembl" id="ENSCCRP00015072431.1"/>
    </source>
</evidence>
<dbReference type="InterPro" id="IPR028790">
    <property type="entry name" value="MKKS"/>
</dbReference>
<protein>
    <submittedName>
        <fullName evidence="2">Uncharacterized protein</fullName>
    </submittedName>
</protein>
<keyword evidence="1" id="KW-0812">Transmembrane</keyword>